<proteinExistence type="predicted"/>
<dbReference type="EMBL" id="OW240920">
    <property type="protein sequence ID" value="CAH2315366.1"/>
    <property type="molecule type" value="Genomic_DNA"/>
</dbReference>
<keyword evidence="2" id="KW-1185">Reference proteome</keyword>
<evidence type="ECO:0000313" key="2">
    <source>
        <dbReference type="Proteomes" id="UP001295444"/>
    </source>
</evidence>
<organism evidence="1 2">
    <name type="scientific">Pelobates cultripes</name>
    <name type="common">Western spadefoot toad</name>
    <dbReference type="NCBI Taxonomy" id="61616"/>
    <lineage>
        <taxon>Eukaryota</taxon>
        <taxon>Metazoa</taxon>
        <taxon>Chordata</taxon>
        <taxon>Craniata</taxon>
        <taxon>Vertebrata</taxon>
        <taxon>Euteleostomi</taxon>
        <taxon>Amphibia</taxon>
        <taxon>Batrachia</taxon>
        <taxon>Anura</taxon>
        <taxon>Pelobatoidea</taxon>
        <taxon>Pelobatidae</taxon>
        <taxon>Pelobates</taxon>
    </lineage>
</organism>
<feature type="non-terminal residue" evidence="1">
    <location>
        <position position="1"/>
    </location>
</feature>
<reference evidence="1" key="1">
    <citation type="submission" date="2022-03" db="EMBL/GenBank/DDBJ databases">
        <authorList>
            <person name="Alioto T."/>
            <person name="Alioto T."/>
            <person name="Gomez Garrido J."/>
        </authorList>
    </citation>
    <scope>NUCLEOTIDE SEQUENCE</scope>
</reference>
<sequence length="65" mass="7179">LNVPVTDIHINRTGHSYTHNMPLTKLSLPEELDEHGKSEIDLGTPIFSISANPELSISTRALSNR</sequence>
<gene>
    <name evidence="1" type="ORF">PECUL_23A005326</name>
</gene>
<dbReference type="Proteomes" id="UP001295444">
    <property type="component" value="Chromosome 09"/>
</dbReference>
<protein>
    <submittedName>
        <fullName evidence="1">Uncharacterized protein</fullName>
    </submittedName>
</protein>
<accession>A0AAD1T4X3</accession>
<name>A0AAD1T4X3_PELCU</name>
<feature type="non-terminal residue" evidence="1">
    <location>
        <position position="65"/>
    </location>
</feature>
<evidence type="ECO:0000313" key="1">
    <source>
        <dbReference type="EMBL" id="CAH2315366.1"/>
    </source>
</evidence>
<dbReference type="AlphaFoldDB" id="A0AAD1T4X3"/>